<dbReference type="RefSeq" id="WP_074984071.1">
    <property type="nucleotide sequence ID" value="NZ_FOLS01000030.1"/>
</dbReference>
<keyword evidence="8 9" id="KW-0998">Cell outer membrane</keyword>
<dbReference type="Pfam" id="PF07715">
    <property type="entry name" value="Plug"/>
    <property type="match status" value="1"/>
</dbReference>
<dbReference type="PROSITE" id="PS52016">
    <property type="entry name" value="TONB_DEPENDENT_REC_3"/>
    <property type="match status" value="1"/>
</dbReference>
<dbReference type="GO" id="GO:0044718">
    <property type="term" value="P:siderophore transmembrane transport"/>
    <property type="evidence" value="ECO:0007669"/>
    <property type="project" value="TreeGrafter"/>
</dbReference>
<reference evidence="15 16" key="1">
    <citation type="submission" date="2016-10" db="EMBL/GenBank/DDBJ databases">
        <authorList>
            <person name="Varghese N."/>
            <person name="Submissions S."/>
        </authorList>
    </citation>
    <scope>NUCLEOTIDE SEQUENCE [LARGE SCALE GENOMIC DNA]</scope>
    <source>
        <strain evidence="15 16">LMG 18378</strain>
    </source>
</reference>
<keyword evidence="6 10" id="KW-0798">TonB box</keyword>
<dbReference type="GO" id="GO:0015344">
    <property type="term" value="F:siderophore uptake transmembrane transporter activity"/>
    <property type="evidence" value="ECO:0007669"/>
    <property type="project" value="TreeGrafter"/>
</dbReference>
<comment type="caution">
    <text evidence="15">The sequence shown here is derived from an EMBL/GenBank/DDBJ whole genome shotgun (WGS) entry which is preliminary data.</text>
</comment>
<keyword evidence="4 9" id="KW-0812">Transmembrane</keyword>
<evidence type="ECO:0000313" key="15">
    <source>
        <dbReference type="EMBL" id="SFD59900.1"/>
    </source>
</evidence>
<dbReference type="InterPro" id="IPR037066">
    <property type="entry name" value="Plug_dom_sf"/>
</dbReference>
<accession>A0AAQ1KJX8</accession>
<feature type="signal peptide" evidence="12">
    <location>
        <begin position="1"/>
        <end position="27"/>
    </location>
</feature>
<feature type="chain" id="PRO_5042938726" evidence="12">
    <location>
        <begin position="28"/>
        <end position="705"/>
    </location>
</feature>
<evidence type="ECO:0000256" key="2">
    <source>
        <dbReference type="ARBA" id="ARBA00022448"/>
    </source>
</evidence>
<dbReference type="SUPFAM" id="SSF56935">
    <property type="entry name" value="Porins"/>
    <property type="match status" value="1"/>
</dbReference>
<evidence type="ECO:0000256" key="7">
    <source>
        <dbReference type="ARBA" id="ARBA00023136"/>
    </source>
</evidence>
<dbReference type="Proteomes" id="UP000183385">
    <property type="component" value="Unassembled WGS sequence"/>
</dbReference>
<evidence type="ECO:0000256" key="12">
    <source>
        <dbReference type="SAM" id="SignalP"/>
    </source>
</evidence>
<keyword evidence="7 9" id="KW-0472">Membrane</keyword>
<feature type="domain" description="TonB-dependent receptor-like beta-barrel" evidence="13">
    <location>
        <begin position="211"/>
        <end position="665"/>
    </location>
</feature>
<evidence type="ECO:0000256" key="10">
    <source>
        <dbReference type="PROSITE-ProRule" id="PRU10143"/>
    </source>
</evidence>
<evidence type="ECO:0000256" key="4">
    <source>
        <dbReference type="ARBA" id="ARBA00022692"/>
    </source>
</evidence>
<feature type="domain" description="TonB-dependent receptor plug" evidence="14">
    <location>
        <begin position="48"/>
        <end position="152"/>
    </location>
</feature>
<evidence type="ECO:0000256" key="8">
    <source>
        <dbReference type="ARBA" id="ARBA00023237"/>
    </source>
</evidence>
<dbReference type="PANTHER" id="PTHR30069:SF40">
    <property type="entry name" value="TONB-DEPENDENT RECEPTOR NMB0964-RELATED"/>
    <property type="match status" value="1"/>
</dbReference>
<evidence type="ECO:0000256" key="5">
    <source>
        <dbReference type="ARBA" id="ARBA00022729"/>
    </source>
</evidence>
<dbReference type="EMBL" id="FOLS01000030">
    <property type="protein sequence ID" value="SFD59900.1"/>
    <property type="molecule type" value="Genomic_DNA"/>
</dbReference>
<sequence length="705" mass="77344">MVLKSYRAVLLAPALSGLFTLSPLAQAEDNKELESLTVTATRSSAAAEDSPRTLTVISGEQVRERVGSGGIQSLLAEIPGIEFARSGGLGGQLVVRGFNSNSGRSILAIDGDRYRGRSTLEFNMIDPDSIERIEIIRGPASALYGSDAMNGVVNIVTRRAKVDPSQSFELTPKLRALEWNSSNSMFGGRAEMVGGGNGFDVLLGVNQRSASDYSTPIGDASNSGYSSLGGDFAIGYSPDSDSRWELSGRYQRVVSKRAGGLGAAPGEPFMDVREDPITERYLRLGYQNYNVGAWADSLDSSLYVRDFETDIYQRNSTAATVDAFAHIKVYTPTVWGGHLTAMKQLGEHNLSYGGDFFNERFDGRENNARRYNRSTGALLSDSGWNQMERDSEQTNLGLFVNDDWRFDERWSFTGALRGDVVDVDIGDTFAGEAASLANAYRGNTDQRHYAVTGSLGAVYRLTPAWHLVGNLSRGFRAPSGNELTISSTAGTQPTLPSPDLDPETNVTAEAGVRWYGERSQLNLTAYQSKYKDLISLVRLDSTLYQRQNVSKATIRGLELDGRTQLAERWSLGYAATLTRGRDDKTDQDLPYIAPLTGNLKLRYDTGHWYGEGVVRAYQGKHHIDEKQERETSSYAMVDLYAGIDLDRVLGNGWQDWKLMGGVENLFDRVGRNPTVAENLAYPNDLVGNPLVEPGRALVVKLSVDY</sequence>
<evidence type="ECO:0000256" key="3">
    <source>
        <dbReference type="ARBA" id="ARBA00022452"/>
    </source>
</evidence>
<gene>
    <name evidence="15" type="ORF">SAMN05216577_13042</name>
</gene>
<keyword evidence="2 9" id="KW-0813">Transport</keyword>
<dbReference type="InterPro" id="IPR012910">
    <property type="entry name" value="Plug_dom"/>
</dbReference>
<keyword evidence="5 12" id="KW-0732">Signal</keyword>
<evidence type="ECO:0000256" key="11">
    <source>
        <dbReference type="RuleBase" id="RU003357"/>
    </source>
</evidence>
<keyword evidence="3 9" id="KW-1134">Transmembrane beta strand</keyword>
<name>A0AAQ1KJX8_9PSED</name>
<dbReference type="PANTHER" id="PTHR30069">
    <property type="entry name" value="TONB-DEPENDENT OUTER MEMBRANE RECEPTOR"/>
    <property type="match status" value="1"/>
</dbReference>
<evidence type="ECO:0000259" key="13">
    <source>
        <dbReference type="Pfam" id="PF00593"/>
    </source>
</evidence>
<organism evidence="15 16">
    <name type="scientific">Pseudomonas citronellolis</name>
    <dbReference type="NCBI Taxonomy" id="53408"/>
    <lineage>
        <taxon>Bacteria</taxon>
        <taxon>Pseudomonadati</taxon>
        <taxon>Pseudomonadota</taxon>
        <taxon>Gammaproteobacteria</taxon>
        <taxon>Pseudomonadales</taxon>
        <taxon>Pseudomonadaceae</taxon>
        <taxon>Pseudomonas</taxon>
    </lineage>
</organism>
<dbReference type="InterPro" id="IPR036942">
    <property type="entry name" value="Beta-barrel_TonB_sf"/>
</dbReference>
<keyword evidence="15" id="KW-0675">Receptor</keyword>
<protein>
    <submittedName>
        <fullName evidence="15">Hemoglobin/transferrin/lactoferrin receptor protein</fullName>
    </submittedName>
</protein>
<dbReference type="AlphaFoldDB" id="A0AAQ1KJX8"/>
<dbReference type="Pfam" id="PF00593">
    <property type="entry name" value="TonB_dep_Rec_b-barrel"/>
    <property type="match status" value="1"/>
</dbReference>
<evidence type="ECO:0000313" key="16">
    <source>
        <dbReference type="Proteomes" id="UP000183385"/>
    </source>
</evidence>
<dbReference type="InterPro" id="IPR000531">
    <property type="entry name" value="Beta-barrel_TonB"/>
</dbReference>
<comment type="subcellular location">
    <subcellularLocation>
        <location evidence="1 9">Cell outer membrane</location>
        <topology evidence="1 9">Multi-pass membrane protein</topology>
    </subcellularLocation>
</comment>
<evidence type="ECO:0000259" key="14">
    <source>
        <dbReference type="Pfam" id="PF07715"/>
    </source>
</evidence>
<dbReference type="InterPro" id="IPR010916">
    <property type="entry name" value="TonB_box_CS"/>
</dbReference>
<evidence type="ECO:0000256" key="1">
    <source>
        <dbReference type="ARBA" id="ARBA00004571"/>
    </source>
</evidence>
<feature type="short sequence motif" description="TonB box" evidence="10">
    <location>
        <begin position="35"/>
        <end position="41"/>
    </location>
</feature>
<dbReference type="Gene3D" id="2.170.130.10">
    <property type="entry name" value="TonB-dependent receptor, plug domain"/>
    <property type="match status" value="1"/>
</dbReference>
<comment type="similarity">
    <text evidence="9 11">Belongs to the TonB-dependent receptor family.</text>
</comment>
<proteinExistence type="inferred from homology"/>
<evidence type="ECO:0000256" key="6">
    <source>
        <dbReference type="ARBA" id="ARBA00023077"/>
    </source>
</evidence>
<dbReference type="InterPro" id="IPR039426">
    <property type="entry name" value="TonB-dep_rcpt-like"/>
</dbReference>
<evidence type="ECO:0000256" key="9">
    <source>
        <dbReference type="PROSITE-ProRule" id="PRU01360"/>
    </source>
</evidence>
<dbReference type="PROSITE" id="PS00430">
    <property type="entry name" value="TONB_DEPENDENT_REC_1"/>
    <property type="match status" value="1"/>
</dbReference>
<dbReference type="GO" id="GO:0009279">
    <property type="term" value="C:cell outer membrane"/>
    <property type="evidence" value="ECO:0007669"/>
    <property type="project" value="UniProtKB-SubCell"/>
</dbReference>
<dbReference type="CDD" id="cd01347">
    <property type="entry name" value="ligand_gated_channel"/>
    <property type="match status" value="1"/>
</dbReference>
<dbReference type="Gene3D" id="2.40.170.20">
    <property type="entry name" value="TonB-dependent receptor, beta-barrel domain"/>
    <property type="match status" value="1"/>
</dbReference>
<keyword evidence="16" id="KW-1185">Reference proteome</keyword>